<dbReference type="PROSITE" id="PS50879">
    <property type="entry name" value="RNASE_H_1"/>
    <property type="match status" value="1"/>
</dbReference>
<feature type="domain" description="RNase H type-1" evidence="1">
    <location>
        <begin position="1"/>
        <end position="141"/>
    </location>
</feature>
<dbReference type="InterPro" id="IPR002156">
    <property type="entry name" value="RNaseH_domain"/>
</dbReference>
<dbReference type="PANTHER" id="PTHR46387:SF2">
    <property type="entry name" value="RIBONUCLEASE HI"/>
    <property type="match status" value="1"/>
</dbReference>
<dbReference type="Pfam" id="PF13456">
    <property type="entry name" value="RVT_3"/>
    <property type="match status" value="1"/>
</dbReference>
<accession>A0A8J3GNR5</accession>
<dbReference type="SUPFAM" id="SSF53098">
    <property type="entry name" value="Ribonuclease H-like"/>
    <property type="match status" value="1"/>
</dbReference>
<dbReference type="AlphaFoldDB" id="A0A8J3GNR5"/>
<reference evidence="2" key="2">
    <citation type="submission" date="2020-09" db="EMBL/GenBank/DDBJ databases">
        <authorList>
            <person name="Sun Q."/>
            <person name="Zhou Y."/>
        </authorList>
    </citation>
    <scope>NUCLEOTIDE SEQUENCE</scope>
    <source>
        <strain evidence="2">CGMCC 1.16548</strain>
    </source>
</reference>
<name>A0A8J3GNR5_9MICO</name>
<dbReference type="GO" id="GO:0004523">
    <property type="term" value="F:RNA-DNA hybrid ribonuclease activity"/>
    <property type="evidence" value="ECO:0007669"/>
    <property type="project" value="InterPro"/>
</dbReference>
<protein>
    <recommendedName>
        <fullName evidence="1">RNase H type-1 domain-containing protein</fullName>
    </recommendedName>
</protein>
<keyword evidence="3" id="KW-1185">Reference proteome</keyword>
<dbReference type="Proteomes" id="UP000617531">
    <property type="component" value="Unassembled WGS sequence"/>
</dbReference>
<sequence length="144" mass="15370">MTRRLIVEADGGSRGNPGIAAGGSVVIDEATGEVLAELGVYVGVATNNVAEYSGMIAGVTRALAIDPNAELRIRLDSKLVVEQMSGRWKIKHPDMADLAAEARDLLMGTPVGFEWIPRAENARADRLANEAMDKRLSFARPAVP</sequence>
<evidence type="ECO:0000313" key="3">
    <source>
        <dbReference type="Proteomes" id="UP000617531"/>
    </source>
</evidence>
<comment type="caution">
    <text evidence="2">The sequence shown here is derived from an EMBL/GenBank/DDBJ whole genome shotgun (WGS) entry which is preliminary data.</text>
</comment>
<evidence type="ECO:0000313" key="2">
    <source>
        <dbReference type="EMBL" id="GHF08148.1"/>
    </source>
</evidence>
<dbReference type="InterPro" id="IPR012337">
    <property type="entry name" value="RNaseH-like_sf"/>
</dbReference>
<dbReference type="GO" id="GO:0003676">
    <property type="term" value="F:nucleic acid binding"/>
    <property type="evidence" value="ECO:0007669"/>
    <property type="project" value="InterPro"/>
</dbReference>
<evidence type="ECO:0000259" key="1">
    <source>
        <dbReference type="PROSITE" id="PS50879"/>
    </source>
</evidence>
<organism evidence="2 3">
    <name type="scientific">Pseudolysinimonas yzui</name>
    <dbReference type="NCBI Taxonomy" id="2708254"/>
    <lineage>
        <taxon>Bacteria</taxon>
        <taxon>Bacillati</taxon>
        <taxon>Actinomycetota</taxon>
        <taxon>Actinomycetes</taxon>
        <taxon>Micrococcales</taxon>
        <taxon>Microbacteriaceae</taxon>
        <taxon>Pseudolysinimonas</taxon>
    </lineage>
</organism>
<dbReference type="Gene3D" id="3.30.420.10">
    <property type="entry name" value="Ribonuclease H-like superfamily/Ribonuclease H"/>
    <property type="match status" value="1"/>
</dbReference>
<reference evidence="2" key="1">
    <citation type="journal article" date="2014" name="Int. J. Syst. Evol. Microbiol.">
        <title>Complete genome sequence of Corynebacterium casei LMG S-19264T (=DSM 44701T), isolated from a smear-ripened cheese.</title>
        <authorList>
            <consortium name="US DOE Joint Genome Institute (JGI-PGF)"/>
            <person name="Walter F."/>
            <person name="Albersmeier A."/>
            <person name="Kalinowski J."/>
            <person name="Ruckert C."/>
        </authorList>
    </citation>
    <scope>NUCLEOTIDE SEQUENCE</scope>
    <source>
        <strain evidence="2">CGMCC 1.16548</strain>
    </source>
</reference>
<dbReference type="InterPro" id="IPR036397">
    <property type="entry name" value="RNaseH_sf"/>
</dbReference>
<gene>
    <name evidence="2" type="ORF">GCM10011600_06190</name>
</gene>
<dbReference type="RefSeq" id="WP_191281888.1">
    <property type="nucleotide sequence ID" value="NZ_BNAI01000001.1"/>
</dbReference>
<proteinExistence type="predicted"/>
<dbReference type="EMBL" id="BNAI01000001">
    <property type="protein sequence ID" value="GHF08148.1"/>
    <property type="molecule type" value="Genomic_DNA"/>
</dbReference>
<dbReference type="CDD" id="cd09279">
    <property type="entry name" value="RNase_HI_like"/>
    <property type="match status" value="1"/>
</dbReference>
<dbReference type="PANTHER" id="PTHR46387">
    <property type="entry name" value="POLYNUCLEOTIDYL TRANSFERASE, RIBONUCLEASE H-LIKE SUPERFAMILY PROTEIN"/>
    <property type="match status" value="1"/>
</dbReference>